<evidence type="ECO:0000313" key="2">
    <source>
        <dbReference type="EMBL" id="KAK8094239.1"/>
    </source>
</evidence>
<dbReference type="InterPro" id="IPR006094">
    <property type="entry name" value="Oxid_FAD_bind_N"/>
</dbReference>
<name>A0ABR1XC47_9PEZI</name>
<dbReference type="SUPFAM" id="SSF56176">
    <property type="entry name" value="FAD-binding/transporter-associated domain-like"/>
    <property type="match status" value="1"/>
</dbReference>
<dbReference type="GeneID" id="92038299"/>
<reference evidence="2 3" key="1">
    <citation type="submission" date="2023-01" db="EMBL/GenBank/DDBJ databases">
        <title>Analysis of 21 Apiospora genomes using comparative genomics revels a genus with tremendous synthesis potential of carbohydrate active enzymes and secondary metabolites.</title>
        <authorList>
            <person name="Sorensen T."/>
        </authorList>
    </citation>
    <scope>NUCLEOTIDE SEQUENCE [LARGE SCALE GENOMIC DNA]</scope>
    <source>
        <strain evidence="2 3">CBS 114990</strain>
    </source>
</reference>
<feature type="domain" description="FAD linked oxidase N-terminal" evidence="1">
    <location>
        <begin position="44"/>
        <end position="96"/>
    </location>
</feature>
<dbReference type="EMBL" id="JAQQWN010000002">
    <property type="protein sequence ID" value="KAK8094239.1"/>
    <property type="molecule type" value="Genomic_DNA"/>
</dbReference>
<protein>
    <recommendedName>
        <fullName evidence="1">FAD linked oxidase N-terminal domain-containing protein</fullName>
    </recommendedName>
</protein>
<proteinExistence type="predicted"/>
<evidence type="ECO:0000313" key="3">
    <source>
        <dbReference type="Proteomes" id="UP001433268"/>
    </source>
</evidence>
<sequence>MDEFITSLTGKLSTGARILLGPEAPDFKAVMARWSTLDAKVPFAIVQPAEERDILATVQAALQAGIPLVPASSGQSPWSTTVGQEGVVIDLSSYQGDLKHFAQSGLRENNSPKKLSQAQVETVELHTPCKTDLETSFVVENVDVLAVSRPLSFLSSHLSSYMDITVLTFTRKIATPAGTLEERTTSSLPRWIAARKPRWPRGRERTGRRSSFLYTDTTRENAIKQRYKATKRAAKLKALKGQCDSTGVFTKQHL</sequence>
<dbReference type="Gene3D" id="3.30.43.10">
    <property type="entry name" value="Uridine Diphospho-n-acetylenolpyruvylglucosamine Reductase, domain 2"/>
    <property type="match status" value="1"/>
</dbReference>
<dbReference type="InterPro" id="IPR036318">
    <property type="entry name" value="FAD-bd_PCMH-like_sf"/>
</dbReference>
<dbReference type="InterPro" id="IPR016167">
    <property type="entry name" value="FAD-bd_PCMH_sub1"/>
</dbReference>
<organism evidence="2 3">
    <name type="scientific">Apiospora hydei</name>
    <dbReference type="NCBI Taxonomy" id="1337664"/>
    <lineage>
        <taxon>Eukaryota</taxon>
        <taxon>Fungi</taxon>
        <taxon>Dikarya</taxon>
        <taxon>Ascomycota</taxon>
        <taxon>Pezizomycotina</taxon>
        <taxon>Sordariomycetes</taxon>
        <taxon>Xylariomycetidae</taxon>
        <taxon>Amphisphaeriales</taxon>
        <taxon>Apiosporaceae</taxon>
        <taxon>Apiospora</taxon>
    </lineage>
</organism>
<comment type="caution">
    <text evidence="2">The sequence shown here is derived from an EMBL/GenBank/DDBJ whole genome shotgun (WGS) entry which is preliminary data.</text>
</comment>
<dbReference type="Proteomes" id="UP001433268">
    <property type="component" value="Unassembled WGS sequence"/>
</dbReference>
<dbReference type="Pfam" id="PF01565">
    <property type="entry name" value="FAD_binding_4"/>
    <property type="match status" value="1"/>
</dbReference>
<evidence type="ECO:0000259" key="1">
    <source>
        <dbReference type="Pfam" id="PF01565"/>
    </source>
</evidence>
<dbReference type="RefSeq" id="XP_066675012.1">
    <property type="nucleotide sequence ID" value="XM_066805239.1"/>
</dbReference>
<gene>
    <name evidence="2" type="ORF">PG997_000924</name>
</gene>
<keyword evidence="3" id="KW-1185">Reference proteome</keyword>
<accession>A0ABR1XC47</accession>